<proteinExistence type="predicted"/>
<evidence type="ECO:0000256" key="2">
    <source>
        <dbReference type="SAM" id="Phobius"/>
    </source>
</evidence>
<evidence type="ECO:0000313" key="4">
    <source>
        <dbReference type="Proteomes" id="UP001597156"/>
    </source>
</evidence>
<feature type="transmembrane region" description="Helical" evidence="2">
    <location>
        <begin position="203"/>
        <end position="222"/>
    </location>
</feature>
<feature type="transmembrane region" description="Helical" evidence="2">
    <location>
        <begin position="336"/>
        <end position="358"/>
    </location>
</feature>
<keyword evidence="2" id="KW-1133">Transmembrane helix</keyword>
<organism evidence="3 4">
    <name type="scientific">Lentilactobacillus raoultii</name>
    <dbReference type="NCBI Taxonomy" id="1987503"/>
    <lineage>
        <taxon>Bacteria</taxon>
        <taxon>Bacillati</taxon>
        <taxon>Bacillota</taxon>
        <taxon>Bacilli</taxon>
        <taxon>Lactobacillales</taxon>
        <taxon>Lactobacillaceae</taxon>
        <taxon>Lentilactobacillus</taxon>
    </lineage>
</organism>
<feature type="transmembrane region" description="Helical" evidence="2">
    <location>
        <begin position="108"/>
        <end position="125"/>
    </location>
</feature>
<feature type="transmembrane region" description="Helical" evidence="2">
    <location>
        <begin position="29"/>
        <end position="54"/>
    </location>
</feature>
<dbReference type="Proteomes" id="UP001597156">
    <property type="component" value="Unassembled WGS sequence"/>
</dbReference>
<keyword evidence="4" id="KW-1185">Reference proteome</keyword>
<accession>A0ABW3PK81</accession>
<keyword evidence="1" id="KW-0762">Sugar transport</keyword>
<dbReference type="SUPFAM" id="SSF103473">
    <property type="entry name" value="MFS general substrate transporter"/>
    <property type="match status" value="1"/>
</dbReference>
<feature type="transmembrane region" description="Helical" evidence="2">
    <location>
        <begin position="364"/>
        <end position="383"/>
    </location>
</feature>
<protein>
    <submittedName>
        <fullName evidence="3">MFS transporter</fullName>
    </submittedName>
</protein>
<feature type="transmembrane region" description="Helical" evidence="2">
    <location>
        <begin position="446"/>
        <end position="470"/>
    </location>
</feature>
<dbReference type="EMBL" id="JBHTLH010000031">
    <property type="protein sequence ID" value="MFD1125504.1"/>
    <property type="molecule type" value="Genomic_DNA"/>
</dbReference>
<dbReference type="Pfam" id="PF13347">
    <property type="entry name" value="MFS_2"/>
    <property type="match status" value="1"/>
</dbReference>
<dbReference type="InterPro" id="IPR039672">
    <property type="entry name" value="MFS_2"/>
</dbReference>
<reference evidence="4" key="1">
    <citation type="journal article" date="2019" name="Int. J. Syst. Evol. Microbiol.">
        <title>The Global Catalogue of Microorganisms (GCM) 10K type strain sequencing project: providing services to taxonomists for standard genome sequencing and annotation.</title>
        <authorList>
            <consortium name="The Broad Institute Genomics Platform"/>
            <consortium name="The Broad Institute Genome Sequencing Center for Infectious Disease"/>
            <person name="Wu L."/>
            <person name="Ma J."/>
        </authorList>
    </citation>
    <scope>NUCLEOTIDE SEQUENCE [LARGE SCALE GENOMIC DNA]</scope>
    <source>
        <strain evidence="4">CCUG 71848</strain>
    </source>
</reference>
<dbReference type="PANTHER" id="PTHR11328:SF24">
    <property type="entry name" value="MAJOR FACILITATOR SUPERFAMILY (MFS) PROFILE DOMAIN-CONTAINING PROTEIN"/>
    <property type="match status" value="1"/>
</dbReference>
<dbReference type="InterPro" id="IPR036259">
    <property type="entry name" value="MFS_trans_sf"/>
</dbReference>
<keyword evidence="1" id="KW-0813">Transport</keyword>
<feature type="transmembrane region" description="Helical" evidence="2">
    <location>
        <begin position="66"/>
        <end position="87"/>
    </location>
</feature>
<name>A0ABW3PK81_9LACO</name>
<evidence type="ECO:0000256" key="1">
    <source>
        <dbReference type="ARBA" id="ARBA00022597"/>
    </source>
</evidence>
<feature type="transmembrane region" description="Helical" evidence="2">
    <location>
        <begin position="308"/>
        <end position="329"/>
    </location>
</feature>
<keyword evidence="2" id="KW-0472">Membrane</keyword>
<feature type="transmembrane region" description="Helical" evidence="2">
    <location>
        <begin position="171"/>
        <end position="191"/>
    </location>
</feature>
<feature type="transmembrane region" description="Helical" evidence="2">
    <location>
        <begin position="131"/>
        <end position="151"/>
    </location>
</feature>
<sequence>MADKNEKVLHDGWDEYQNRRIYKPRGKIGILRSAGFGSYSFLGPAVGLICYNYISYFYTYFCGLTPLEVAVLLIIGRVLASGVALWIGHFSDSLYRFRFGRKYGRRHFFILMTVPFLCYAMLIPIAGLNFWYYFITYSILLAFFNTIHLPWMTLPSEMTDSYKIRTLMGTIRTVVAAILNTLAAFVVGQVLNQWPKNDPKIYLYLQISLSIVGIIFTLITYFTTWEHFVTRHEAQLMEAQRHLGNNISASIWTNFKESWHEFGEIFRIKTFRKHLFIDGADQMAGNLNGLILTYFVVNVLGLNASVTAYLSSLSTFMGIFIMMLAGYLLNKFAPRYMYGIAYGMALIACVGFGLLGFLKPAHMMWLLIIQMFSIFGGQLYGFIPGTVFPSLPVMDTLLTGQNRAGLFASLTGAFEQGGFVVTNLLGEGILQLSGFQSGTSGAVDQSLTVQLTLTLMISVGVGIFFFVALYNGLTFKADRKKLDIISMEVKRLQAGGKKADATEDVKRITKELTGQSYDSITAWNK</sequence>
<dbReference type="RefSeq" id="WP_121978963.1">
    <property type="nucleotide sequence ID" value="NZ_JBHTLH010000031.1"/>
</dbReference>
<dbReference type="Gene3D" id="1.20.1250.20">
    <property type="entry name" value="MFS general substrate transporter like domains"/>
    <property type="match status" value="2"/>
</dbReference>
<dbReference type="PANTHER" id="PTHR11328">
    <property type="entry name" value="MAJOR FACILITATOR SUPERFAMILY DOMAIN-CONTAINING PROTEIN"/>
    <property type="match status" value="1"/>
</dbReference>
<evidence type="ECO:0000313" key="3">
    <source>
        <dbReference type="EMBL" id="MFD1125504.1"/>
    </source>
</evidence>
<gene>
    <name evidence="3" type="ORF">ACFQ22_09095</name>
</gene>
<comment type="caution">
    <text evidence="3">The sequence shown here is derived from an EMBL/GenBank/DDBJ whole genome shotgun (WGS) entry which is preliminary data.</text>
</comment>
<keyword evidence="2" id="KW-0812">Transmembrane</keyword>